<dbReference type="Proteomes" id="UP001557484">
    <property type="component" value="Unassembled WGS sequence"/>
</dbReference>
<dbReference type="SUPFAM" id="SSF52283">
    <property type="entry name" value="Formate/glycerate dehydrogenase catalytic domain-like"/>
    <property type="match status" value="1"/>
</dbReference>
<dbReference type="RefSeq" id="WP_368374407.1">
    <property type="nucleotide sequence ID" value="NZ_JBFRYB010000001.1"/>
</dbReference>
<dbReference type="CDD" id="cd12164">
    <property type="entry name" value="GDH_like_2"/>
    <property type="match status" value="1"/>
</dbReference>
<keyword evidence="1" id="KW-0560">Oxidoreductase</keyword>
<reference evidence="4 5" key="1">
    <citation type="journal article" date="2011" name="Int. J. Syst. Evol. Microbiol.">
        <title>Zhongshania antarctica gen. nov., sp. nov. and Zhongshania guokunii sp. nov., gammaproteobacteria respectively isolated from coastal attached (fast) ice and surface seawater of the Antarctic.</title>
        <authorList>
            <person name="Li H.J."/>
            <person name="Zhang X.Y."/>
            <person name="Chen C.X."/>
            <person name="Zhang Y.J."/>
            <person name="Gao Z.M."/>
            <person name="Yu Y."/>
            <person name="Chen X.L."/>
            <person name="Chen B."/>
            <person name="Zhang Y.Z."/>
        </authorList>
    </citation>
    <scope>NUCLEOTIDE SEQUENCE [LARGE SCALE GENOMIC DNA]</scope>
    <source>
        <strain evidence="4 5">R06B22</strain>
    </source>
</reference>
<dbReference type="PANTHER" id="PTHR43333">
    <property type="entry name" value="2-HACID_DH_C DOMAIN-CONTAINING PROTEIN"/>
    <property type="match status" value="1"/>
</dbReference>
<keyword evidence="2" id="KW-0520">NAD</keyword>
<evidence type="ECO:0000313" key="4">
    <source>
        <dbReference type="EMBL" id="MEX1664283.1"/>
    </source>
</evidence>
<dbReference type="PANTHER" id="PTHR43333:SF1">
    <property type="entry name" value="D-ISOMER SPECIFIC 2-HYDROXYACID DEHYDROGENASE NAD-BINDING DOMAIN-CONTAINING PROTEIN"/>
    <property type="match status" value="1"/>
</dbReference>
<organism evidence="4 5">
    <name type="scientific">Zhongshania arctica</name>
    <dbReference type="NCBI Taxonomy" id="3238302"/>
    <lineage>
        <taxon>Bacteria</taxon>
        <taxon>Pseudomonadati</taxon>
        <taxon>Pseudomonadota</taxon>
        <taxon>Gammaproteobacteria</taxon>
        <taxon>Cellvibrionales</taxon>
        <taxon>Spongiibacteraceae</taxon>
        <taxon>Zhongshania</taxon>
    </lineage>
</organism>
<keyword evidence="5" id="KW-1185">Reference proteome</keyword>
<dbReference type="InterPro" id="IPR006140">
    <property type="entry name" value="D-isomer_DH_NAD-bd"/>
</dbReference>
<evidence type="ECO:0000256" key="1">
    <source>
        <dbReference type="ARBA" id="ARBA00023002"/>
    </source>
</evidence>
<dbReference type="Pfam" id="PF02826">
    <property type="entry name" value="2-Hacid_dh_C"/>
    <property type="match status" value="1"/>
</dbReference>
<sequence>MNREIAFIGKMASKDQEVWLAAIGPLLVDATIIPYEEISAEQRMNIEVAIVANPDPKELTTFPALRWVQSLWAGVERLVLELPKVDFDIVRLIDPNLASTMAEAVLAWTYYLHRDMPKYLFQQKHKIWQQGDLVELKDRNIGVLGLGQLGRAAAEKLRLNGFNVGAWSRRLSNIAGVKCFAGMEQLEDILAQTDILICLLPLTTETHGLLNDKRLSLLPTGASIINFSRGQIIDQDALIRHLESAHLDHAVLDVFETEPLPITSALWESPKITVLPHISAPTNIRTASQIVARNLMTYFETGEIPEAIGRARGY</sequence>
<dbReference type="Gene3D" id="3.40.50.720">
    <property type="entry name" value="NAD(P)-binding Rossmann-like Domain"/>
    <property type="match status" value="2"/>
</dbReference>
<evidence type="ECO:0000256" key="2">
    <source>
        <dbReference type="ARBA" id="ARBA00023027"/>
    </source>
</evidence>
<protein>
    <submittedName>
        <fullName evidence="4">2-hydroxyacid dehydrogenase</fullName>
    </submittedName>
</protein>
<gene>
    <name evidence="4" type="ORF">AB4875_02220</name>
</gene>
<evidence type="ECO:0000259" key="3">
    <source>
        <dbReference type="Pfam" id="PF02826"/>
    </source>
</evidence>
<evidence type="ECO:0000313" key="5">
    <source>
        <dbReference type="Proteomes" id="UP001557484"/>
    </source>
</evidence>
<dbReference type="SUPFAM" id="SSF51735">
    <property type="entry name" value="NAD(P)-binding Rossmann-fold domains"/>
    <property type="match status" value="1"/>
</dbReference>
<proteinExistence type="predicted"/>
<name>A0ABV3TRR2_9GAMM</name>
<dbReference type="InterPro" id="IPR036291">
    <property type="entry name" value="NAD(P)-bd_dom_sf"/>
</dbReference>
<comment type="caution">
    <text evidence="4">The sequence shown here is derived from an EMBL/GenBank/DDBJ whole genome shotgun (WGS) entry which is preliminary data.</text>
</comment>
<dbReference type="EMBL" id="JBFRYB010000001">
    <property type="protein sequence ID" value="MEX1664283.1"/>
    <property type="molecule type" value="Genomic_DNA"/>
</dbReference>
<feature type="domain" description="D-isomer specific 2-hydroxyacid dehydrogenase NAD-binding" evidence="3">
    <location>
        <begin position="111"/>
        <end position="279"/>
    </location>
</feature>
<accession>A0ABV3TRR2</accession>